<feature type="compositionally biased region" description="Basic and acidic residues" evidence="1">
    <location>
        <begin position="163"/>
        <end position="178"/>
    </location>
</feature>
<feature type="region of interest" description="Disordered" evidence="1">
    <location>
        <begin position="138"/>
        <end position="192"/>
    </location>
</feature>
<comment type="caution">
    <text evidence="2">The sequence shown here is derived from an EMBL/GenBank/DDBJ whole genome shotgun (WGS) entry which is preliminary data.</text>
</comment>
<feature type="region of interest" description="Disordered" evidence="1">
    <location>
        <begin position="20"/>
        <end position="101"/>
    </location>
</feature>
<name>A0AAD5ICC1_ACENE</name>
<feature type="compositionally biased region" description="Polar residues" evidence="1">
    <location>
        <begin position="69"/>
        <end position="91"/>
    </location>
</feature>
<accession>A0AAD5ICC1</accession>
<reference evidence="2" key="2">
    <citation type="submission" date="2023-02" db="EMBL/GenBank/DDBJ databases">
        <authorList>
            <person name="Swenson N.G."/>
            <person name="Wegrzyn J.L."/>
            <person name="Mcevoy S.L."/>
        </authorList>
    </citation>
    <scope>NUCLEOTIDE SEQUENCE</scope>
    <source>
        <strain evidence="2">91603</strain>
        <tissue evidence="2">Leaf</tissue>
    </source>
</reference>
<reference evidence="2" key="1">
    <citation type="journal article" date="2022" name="Plant J.">
        <title>Strategies of tolerance reflected in two North American maple genomes.</title>
        <authorList>
            <person name="McEvoy S.L."/>
            <person name="Sezen U.U."/>
            <person name="Trouern-Trend A."/>
            <person name="McMahon S.M."/>
            <person name="Schaberg P.G."/>
            <person name="Yang J."/>
            <person name="Wegrzyn J.L."/>
            <person name="Swenson N.G."/>
        </authorList>
    </citation>
    <scope>NUCLEOTIDE SEQUENCE</scope>
    <source>
        <strain evidence="2">91603</strain>
    </source>
</reference>
<gene>
    <name evidence="2" type="ORF">LWI28_005794</name>
</gene>
<feature type="compositionally biased region" description="Pro residues" evidence="1">
    <location>
        <begin position="45"/>
        <end position="54"/>
    </location>
</feature>
<organism evidence="2 3">
    <name type="scientific">Acer negundo</name>
    <name type="common">Box elder</name>
    <dbReference type="NCBI Taxonomy" id="4023"/>
    <lineage>
        <taxon>Eukaryota</taxon>
        <taxon>Viridiplantae</taxon>
        <taxon>Streptophyta</taxon>
        <taxon>Embryophyta</taxon>
        <taxon>Tracheophyta</taxon>
        <taxon>Spermatophyta</taxon>
        <taxon>Magnoliopsida</taxon>
        <taxon>eudicotyledons</taxon>
        <taxon>Gunneridae</taxon>
        <taxon>Pentapetalae</taxon>
        <taxon>rosids</taxon>
        <taxon>malvids</taxon>
        <taxon>Sapindales</taxon>
        <taxon>Sapindaceae</taxon>
        <taxon>Hippocastanoideae</taxon>
        <taxon>Acereae</taxon>
        <taxon>Acer</taxon>
    </lineage>
</organism>
<feature type="compositionally biased region" description="Acidic residues" evidence="1">
    <location>
        <begin position="179"/>
        <end position="192"/>
    </location>
</feature>
<evidence type="ECO:0000256" key="1">
    <source>
        <dbReference type="SAM" id="MobiDB-lite"/>
    </source>
</evidence>
<sequence>MKTELDDIRTKVNFLYDKFNSAEDKNQDNNFHNTSNHHNSMHNLPPNPTPPLPSSRPLSNPTSQHHTIEVSSNNTRTLPQHQQTISKSTPSWMKAPSEPPLEDGNTYDLLMADLRNDDPYYVPLVLTVTSLVDEVKLKEDRDKKKNKEETKENGNDNDNEDYDDHHHDGDENFDRDYGDYIDDEEEEDSIKE</sequence>
<feature type="compositionally biased region" description="Basic and acidic residues" evidence="1">
    <location>
        <begin position="138"/>
        <end position="154"/>
    </location>
</feature>
<proteinExistence type="predicted"/>
<dbReference type="EMBL" id="JAJSOW010000106">
    <property type="protein sequence ID" value="KAI9160178.1"/>
    <property type="molecule type" value="Genomic_DNA"/>
</dbReference>
<dbReference type="Proteomes" id="UP001064489">
    <property type="component" value="Chromosome 2"/>
</dbReference>
<evidence type="ECO:0000313" key="2">
    <source>
        <dbReference type="EMBL" id="KAI9160178.1"/>
    </source>
</evidence>
<evidence type="ECO:0000313" key="3">
    <source>
        <dbReference type="Proteomes" id="UP001064489"/>
    </source>
</evidence>
<keyword evidence="3" id="KW-1185">Reference proteome</keyword>
<protein>
    <submittedName>
        <fullName evidence="2">Uncharacterized protein</fullName>
    </submittedName>
</protein>
<feature type="compositionally biased region" description="Low complexity" evidence="1">
    <location>
        <begin position="29"/>
        <end position="44"/>
    </location>
</feature>
<dbReference type="AlphaFoldDB" id="A0AAD5ICC1"/>